<feature type="domain" description="Transcription regulator PadR N-terminal" evidence="1">
    <location>
        <begin position="16"/>
        <end position="87"/>
    </location>
</feature>
<evidence type="ECO:0000313" key="3">
    <source>
        <dbReference type="Proteomes" id="UP000779049"/>
    </source>
</evidence>
<proteinExistence type="predicted"/>
<evidence type="ECO:0000313" key="2">
    <source>
        <dbReference type="EMBL" id="MBY0758018.1"/>
    </source>
</evidence>
<dbReference type="InterPro" id="IPR036388">
    <property type="entry name" value="WH-like_DNA-bd_sf"/>
</dbReference>
<evidence type="ECO:0000259" key="1">
    <source>
        <dbReference type="Pfam" id="PF03551"/>
    </source>
</evidence>
<sequence length="110" mass="12589">MYDKSQLMRGTLEGAILKILSANETYGYEILVQLQACGFGEIKEGTIYPLLIRLEKKGIIKGEFKASPLGPDRKYYKLTEEGVRYMESFEESWSAIREAMDRLWKKGGNV</sequence>
<dbReference type="InterPro" id="IPR036390">
    <property type="entry name" value="WH_DNA-bd_sf"/>
</dbReference>
<name>A0ABS7L4R0_9FIRM</name>
<gene>
    <name evidence="2" type="ORF">FLB61_02710</name>
</gene>
<protein>
    <submittedName>
        <fullName evidence="2">PadR family transcriptional regulator</fullName>
    </submittedName>
</protein>
<reference evidence="2 3" key="1">
    <citation type="journal article" date="2020" name="New Microbes New Infect">
        <title>Sellimonas caecigallum sp. nov., description and genome sequence of a new member of the Sellimonas genus isolated from the cecum of feral chicken.</title>
        <authorList>
            <person name="Wongkuna S."/>
            <person name="Ghimire S."/>
            <person name="Antony L."/>
            <person name="Chankhamhaengdecha S."/>
            <person name="Janvilisri T."/>
            <person name="Scaria J."/>
        </authorList>
    </citation>
    <scope>NUCLEOTIDE SEQUENCE [LARGE SCALE GENOMIC DNA]</scope>
    <source>
        <strain evidence="2 3">SW451</strain>
    </source>
</reference>
<dbReference type="RefSeq" id="WP_221919335.1">
    <property type="nucleotide sequence ID" value="NZ_CP173660.1"/>
</dbReference>
<dbReference type="Proteomes" id="UP000779049">
    <property type="component" value="Unassembled WGS sequence"/>
</dbReference>
<dbReference type="Gene3D" id="1.10.10.10">
    <property type="entry name" value="Winged helix-like DNA-binding domain superfamily/Winged helix DNA-binding domain"/>
    <property type="match status" value="1"/>
</dbReference>
<dbReference type="InterPro" id="IPR005149">
    <property type="entry name" value="Tscrpt_reg_PadR_N"/>
</dbReference>
<dbReference type="InterPro" id="IPR052509">
    <property type="entry name" value="Metal_resp_DNA-bind_regulator"/>
</dbReference>
<dbReference type="PANTHER" id="PTHR33169:SF14">
    <property type="entry name" value="TRANSCRIPTIONAL REGULATOR RV3488"/>
    <property type="match status" value="1"/>
</dbReference>
<dbReference type="Pfam" id="PF03551">
    <property type="entry name" value="PadR"/>
    <property type="match status" value="1"/>
</dbReference>
<organism evidence="2 3">
    <name type="scientific">Sellimonas caecigallum</name>
    <dbReference type="NCBI Taxonomy" id="2592333"/>
    <lineage>
        <taxon>Bacteria</taxon>
        <taxon>Bacillati</taxon>
        <taxon>Bacillota</taxon>
        <taxon>Clostridia</taxon>
        <taxon>Lachnospirales</taxon>
        <taxon>Lachnospiraceae</taxon>
        <taxon>Sellimonas</taxon>
    </lineage>
</organism>
<keyword evidence="3" id="KW-1185">Reference proteome</keyword>
<accession>A0ABS7L4R0</accession>
<comment type="caution">
    <text evidence="2">The sequence shown here is derived from an EMBL/GenBank/DDBJ whole genome shotgun (WGS) entry which is preliminary data.</text>
</comment>
<dbReference type="EMBL" id="VIRV01000002">
    <property type="protein sequence ID" value="MBY0758018.1"/>
    <property type="molecule type" value="Genomic_DNA"/>
</dbReference>
<dbReference type="SUPFAM" id="SSF46785">
    <property type="entry name" value="Winged helix' DNA-binding domain"/>
    <property type="match status" value="1"/>
</dbReference>
<dbReference type="PANTHER" id="PTHR33169">
    <property type="entry name" value="PADR-FAMILY TRANSCRIPTIONAL REGULATOR"/>
    <property type="match status" value="1"/>
</dbReference>